<accession>A0AAD8YJP3</accession>
<dbReference type="EMBL" id="JATAAI010000004">
    <property type="protein sequence ID" value="KAK1746330.1"/>
    <property type="molecule type" value="Genomic_DNA"/>
</dbReference>
<dbReference type="Pfam" id="PF01230">
    <property type="entry name" value="HIT"/>
    <property type="match status" value="1"/>
</dbReference>
<dbReference type="Gene3D" id="3.40.30.10">
    <property type="entry name" value="Glutaredoxin"/>
    <property type="match status" value="1"/>
</dbReference>
<reference evidence="4" key="1">
    <citation type="submission" date="2023-06" db="EMBL/GenBank/DDBJ databases">
        <title>Survivors Of The Sea: Transcriptome response of Skeletonema marinoi to long-term dormancy.</title>
        <authorList>
            <person name="Pinder M.I.M."/>
            <person name="Kourtchenko O."/>
            <person name="Robertson E.K."/>
            <person name="Larsson T."/>
            <person name="Maumus F."/>
            <person name="Osuna-Cruz C.M."/>
            <person name="Vancaester E."/>
            <person name="Stenow R."/>
            <person name="Vandepoele K."/>
            <person name="Ploug H."/>
            <person name="Bruchert V."/>
            <person name="Godhe A."/>
            <person name="Topel M."/>
        </authorList>
    </citation>
    <scope>NUCLEOTIDE SEQUENCE</scope>
    <source>
        <strain evidence="4">R05AC</strain>
    </source>
</reference>
<evidence type="ECO:0000313" key="5">
    <source>
        <dbReference type="Proteomes" id="UP001224775"/>
    </source>
</evidence>
<dbReference type="SUPFAM" id="SSF54197">
    <property type="entry name" value="HIT-like"/>
    <property type="match status" value="1"/>
</dbReference>
<name>A0AAD8YJP3_9STRA</name>
<dbReference type="InterPro" id="IPR019808">
    <property type="entry name" value="Histidine_triad_CS"/>
</dbReference>
<proteinExistence type="predicted"/>
<dbReference type="Proteomes" id="UP001224775">
    <property type="component" value="Unassembled WGS sequence"/>
</dbReference>
<comment type="caution">
    <text evidence="4">The sequence shown here is derived from an EMBL/GenBank/DDBJ whole genome shotgun (WGS) entry which is preliminary data.</text>
</comment>
<dbReference type="InterPro" id="IPR036282">
    <property type="entry name" value="Glutathione-S-Trfase_C_sf"/>
</dbReference>
<dbReference type="Gene3D" id="3.30.428.10">
    <property type="entry name" value="HIT-like"/>
    <property type="match status" value="1"/>
</dbReference>
<dbReference type="InterPro" id="IPR001310">
    <property type="entry name" value="Histidine_triad_HIT"/>
</dbReference>
<dbReference type="AlphaFoldDB" id="A0AAD8YJP3"/>
<organism evidence="4 5">
    <name type="scientific">Skeletonema marinoi</name>
    <dbReference type="NCBI Taxonomy" id="267567"/>
    <lineage>
        <taxon>Eukaryota</taxon>
        <taxon>Sar</taxon>
        <taxon>Stramenopiles</taxon>
        <taxon>Ochrophyta</taxon>
        <taxon>Bacillariophyta</taxon>
        <taxon>Coscinodiscophyceae</taxon>
        <taxon>Thalassiosirophycidae</taxon>
        <taxon>Thalassiosirales</taxon>
        <taxon>Skeletonemataceae</taxon>
        <taxon>Skeletonema</taxon>
        <taxon>Skeletonema marinoi-dohrnii complex</taxon>
    </lineage>
</organism>
<dbReference type="InterPro" id="IPR004045">
    <property type="entry name" value="Glutathione_S-Trfase_N"/>
</dbReference>
<dbReference type="InterPro" id="IPR036249">
    <property type="entry name" value="Thioredoxin-like_sf"/>
</dbReference>
<dbReference type="SUPFAM" id="SSF47616">
    <property type="entry name" value="GST C-terminal domain-like"/>
    <property type="match status" value="1"/>
</dbReference>
<dbReference type="PANTHER" id="PTHR23089">
    <property type="entry name" value="HISTIDINE TRIAD HIT PROTEIN"/>
    <property type="match status" value="1"/>
</dbReference>
<evidence type="ECO:0000259" key="3">
    <source>
        <dbReference type="PROSITE" id="PS50404"/>
    </source>
</evidence>
<dbReference type="InterPro" id="IPR036265">
    <property type="entry name" value="HIT-like_sf"/>
</dbReference>
<protein>
    <recommendedName>
        <fullName evidence="3">GST N-terminal domain-containing protein</fullName>
    </recommendedName>
</protein>
<evidence type="ECO:0000313" key="4">
    <source>
        <dbReference type="EMBL" id="KAK1746330.1"/>
    </source>
</evidence>
<gene>
    <name evidence="4" type="ORF">QTG54_002937</name>
</gene>
<dbReference type="GO" id="GO:0003824">
    <property type="term" value="F:catalytic activity"/>
    <property type="evidence" value="ECO:0007669"/>
    <property type="project" value="InterPro"/>
</dbReference>
<dbReference type="PROSITE" id="PS00892">
    <property type="entry name" value="HIT_1"/>
    <property type="match status" value="1"/>
</dbReference>
<dbReference type="SUPFAM" id="SSF52833">
    <property type="entry name" value="Thioredoxin-like"/>
    <property type="match status" value="1"/>
</dbReference>
<sequence>MALGFVPYSTTNNSLNSRWRSSPMKLGGLKSDEFLALSPQGLMPALTIQKEHDSGMTHLSESDTIARYLLAEYADWWHDVYLTTIQGCLYKPASRFPIGDYADRKSAISAFQKQLKTIEGFMSDDGMYLCGDDISKIYKEIMDTLVTSWEEKNHRWDSIWLAGQRDEAPGTIFDKILFQRIGMGLQSRKASAEHTDILGRLLVAGAEIANDTELGFGDGARFVINDGDDGGQEVYHVHLHVLGGRKLGPMG</sequence>
<feature type="short sequence motif" description="Histidine triad motif" evidence="2">
    <location>
        <begin position="236"/>
        <end position="240"/>
    </location>
</feature>
<dbReference type="InterPro" id="IPR011146">
    <property type="entry name" value="HIT-like"/>
</dbReference>
<evidence type="ECO:0000256" key="1">
    <source>
        <dbReference type="PIRSR" id="PIRSR601310-1"/>
    </source>
</evidence>
<dbReference type="PROSITE" id="PS50404">
    <property type="entry name" value="GST_NTER"/>
    <property type="match status" value="1"/>
</dbReference>
<feature type="active site" description="Tele-AMP-histidine intermediate" evidence="1">
    <location>
        <position position="238"/>
    </location>
</feature>
<keyword evidence="5" id="KW-1185">Reference proteome</keyword>
<evidence type="ECO:0000256" key="2">
    <source>
        <dbReference type="PIRSR" id="PIRSR601310-3"/>
    </source>
</evidence>
<feature type="domain" description="GST N-terminal" evidence="3">
    <location>
        <begin position="1"/>
        <end position="77"/>
    </location>
</feature>